<keyword evidence="3" id="KW-1185">Reference proteome</keyword>
<reference evidence="2 3" key="1">
    <citation type="journal article" date="2009" name="Stand. Genomic Sci.">
        <title>Complete genome sequence of Slackia heliotrinireducens type strain (RHS 1).</title>
        <authorList>
            <person name="Pukall R."/>
            <person name="Lapidus A."/>
            <person name="Nolan M."/>
            <person name="Copeland A."/>
            <person name="Glavina Del Rio T."/>
            <person name="Lucas S."/>
            <person name="Chen F."/>
            <person name="Tice H."/>
            <person name="Cheng J.F."/>
            <person name="Chertkov O."/>
            <person name="Bruce D."/>
            <person name="Goodwin L."/>
            <person name="Kuske C."/>
            <person name="Brettin T."/>
            <person name="Detter J.C."/>
            <person name="Han C."/>
            <person name="Pitluck S."/>
            <person name="Pati A."/>
            <person name="Mavrommatis K."/>
            <person name="Ivanova N."/>
            <person name="Ovchinnikova G."/>
            <person name="Chen A."/>
            <person name="Palaniappan K."/>
            <person name="Schneider S."/>
            <person name="Rohde M."/>
            <person name="Chain P."/>
            <person name="D'haeseleer P."/>
            <person name="Goker M."/>
            <person name="Bristow J."/>
            <person name="Eisen J.A."/>
            <person name="Markowitz V."/>
            <person name="Kyrpides N.C."/>
            <person name="Klenk H.P."/>
            <person name="Hugenholtz P."/>
        </authorList>
    </citation>
    <scope>NUCLEOTIDE SEQUENCE [LARGE SCALE GENOMIC DNA]</scope>
    <source>
        <strain evidence="3">ATCC 29202 / DSM 20476 / NCTC 11029 / RHS 1</strain>
    </source>
</reference>
<dbReference type="InterPro" id="IPR029021">
    <property type="entry name" value="Prot-tyrosine_phosphatase-like"/>
</dbReference>
<sequence>MPPHRINEPIELVGYADDFENAIAAVQLSLDGGVTWTEYPTDGAVRDVGVSWRFVYTPQQAGVYLMHARTVNGAGELSHVTTSFAFEVVEANASAGQEVPRTSLSPQVAQEAETFGSFHARPIAGGTLENAKLFRSGDLHAAAPEELYALVHELGIRSIYDIRNQFETASRPQPYPIATKTVALEPSTERRRKNASGRLVAGVIGKYGAPEERMIRNYRRFALEYPLIGAALRGIADEGVPALMHCVNGKDRTGVMCATILRAAGFDTDTVMEEYLATNVIHAQDIAAEAEALSAGMTKNELAILMSFLEARPAYLEAFFDEATSAYGTFDAYITQGLRLTPRHRENLARLLGR</sequence>
<dbReference type="STRING" id="471855.Shel_23060"/>
<dbReference type="PANTHER" id="PTHR31126:SF1">
    <property type="entry name" value="TYROSINE SPECIFIC PROTEIN PHOSPHATASES DOMAIN-CONTAINING PROTEIN"/>
    <property type="match status" value="1"/>
</dbReference>
<dbReference type="RefSeq" id="WP_012799416.1">
    <property type="nucleotide sequence ID" value="NC_013165.1"/>
</dbReference>
<comment type="similarity">
    <text evidence="1">Belongs to the protein-tyrosine phosphatase family.</text>
</comment>
<dbReference type="InterPro" id="IPR014756">
    <property type="entry name" value="Ig_E-set"/>
</dbReference>
<dbReference type="Gene3D" id="3.90.190.10">
    <property type="entry name" value="Protein tyrosine phosphatase superfamily"/>
    <property type="match status" value="1"/>
</dbReference>
<organism evidence="2 3">
    <name type="scientific">Slackia heliotrinireducens (strain ATCC 29202 / DSM 20476 / NCTC 11029 / RHS 1)</name>
    <name type="common">Peptococcus heliotrinreducens</name>
    <dbReference type="NCBI Taxonomy" id="471855"/>
    <lineage>
        <taxon>Bacteria</taxon>
        <taxon>Bacillati</taxon>
        <taxon>Actinomycetota</taxon>
        <taxon>Coriobacteriia</taxon>
        <taxon>Eggerthellales</taxon>
        <taxon>Eggerthellaceae</taxon>
        <taxon>Slackia</taxon>
    </lineage>
</organism>
<accession>C7N194</accession>
<gene>
    <name evidence="2" type="ordered locus">Shel_23060</name>
</gene>
<dbReference type="Proteomes" id="UP000002026">
    <property type="component" value="Chromosome"/>
</dbReference>
<dbReference type="PROSITE" id="PS00383">
    <property type="entry name" value="TYR_PHOSPHATASE_1"/>
    <property type="match status" value="1"/>
</dbReference>
<name>C7N194_SLAHD</name>
<dbReference type="eggNOG" id="COG2365">
    <property type="taxonomic scope" value="Bacteria"/>
</dbReference>
<dbReference type="GO" id="GO:0004721">
    <property type="term" value="F:phosphoprotein phosphatase activity"/>
    <property type="evidence" value="ECO:0007669"/>
    <property type="project" value="InterPro"/>
</dbReference>
<evidence type="ECO:0000313" key="2">
    <source>
        <dbReference type="EMBL" id="ACV23316.1"/>
    </source>
</evidence>
<proteinExistence type="inferred from homology"/>
<dbReference type="EMBL" id="CP001684">
    <property type="protein sequence ID" value="ACV23316.1"/>
    <property type="molecule type" value="Genomic_DNA"/>
</dbReference>
<dbReference type="InterPro" id="IPR026893">
    <property type="entry name" value="Tyr/Ser_Pase_IphP-type"/>
</dbReference>
<dbReference type="AlphaFoldDB" id="C7N194"/>
<evidence type="ECO:0000313" key="3">
    <source>
        <dbReference type="Proteomes" id="UP000002026"/>
    </source>
</evidence>
<dbReference type="HOGENOM" id="CLU_057546_0_0_11"/>
<evidence type="ECO:0000256" key="1">
    <source>
        <dbReference type="ARBA" id="ARBA00009580"/>
    </source>
</evidence>
<dbReference type="SUPFAM" id="SSF81296">
    <property type="entry name" value="E set domains"/>
    <property type="match status" value="1"/>
</dbReference>
<dbReference type="PANTHER" id="PTHR31126">
    <property type="entry name" value="TYROSINE-PROTEIN PHOSPHATASE"/>
    <property type="match status" value="1"/>
</dbReference>
<dbReference type="InterPro" id="IPR016130">
    <property type="entry name" value="Tyr_Pase_AS"/>
</dbReference>
<dbReference type="Pfam" id="PF13350">
    <property type="entry name" value="Y_phosphatase3"/>
    <property type="match status" value="1"/>
</dbReference>
<protein>
    <submittedName>
        <fullName evidence="2">Protein tyrosine/serine phosphatase</fullName>
    </submittedName>
</protein>
<dbReference type="KEGG" id="shi:Shel_23060"/>
<dbReference type="Gene3D" id="2.60.40.650">
    <property type="match status" value="1"/>
</dbReference>
<dbReference type="SUPFAM" id="SSF52799">
    <property type="entry name" value="(Phosphotyrosine protein) phosphatases II"/>
    <property type="match status" value="1"/>
</dbReference>